<evidence type="ECO:0000313" key="3">
    <source>
        <dbReference type="Proteomes" id="UP001227126"/>
    </source>
</evidence>
<dbReference type="EMBL" id="JASNJE010000014">
    <property type="protein sequence ID" value="MDK3073939.1"/>
    <property type="molecule type" value="Genomic_DNA"/>
</dbReference>
<gene>
    <name evidence="2" type="ORF">QO034_12525</name>
</gene>
<feature type="signal peptide" evidence="1">
    <location>
        <begin position="1"/>
        <end position="21"/>
    </location>
</feature>
<keyword evidence="3" id="KW-1185">Reference proteome</keyword>
<comment type="caution">
    <text evidence="2">The sequence shown here is derived from an EMBL/GenBank/DDBJ whole genome shotgun (WGS) entry which is preliminary data.</text>
</comment>
<keyword evidence="1" id="KW-0732">Signal</keyword>
<organism evidence="2 3">
    <name type="scientific">Sedimentitalea xiamensis</name>
    <dbReference type="NCBI Taxonomy" id="3050037"/>
    <lineage>
        <taxon>Bacteria</taxon>
        <taxon>Pseudomonadati</taxon>
        <taxon>Pseudomonadota</taxon>
        <taxon>Alphaproteobacteria</taxon>
        <taxon>Rhodobacterales</taxon>
        <taxon>Paracoccaceae</taxon>
        <taxon>Sedimentitalea</taxon>
    </lineage>
</organism>
<dbReference type="Proteomes" id="UP001227126">
    <property type="component" value="Unassembled WGS sequence"/>
</dbReference>
<protein>
    <submittedName>
        <fullName evidence="2">Uncharacterized protein</fullName>
    </submittedName>
</protein>
<proteinExistence type="predicted"/>
<reference evidence="2 3" key="1">
    <citation type="submission" date="2023-05" db="EMBL/GenBank/DDBJ databases">
        <title>Sedimentitalea sp. nov. JM2-8.</title>
        <authorList>
            <person name="Huang J."/>
        </authorList>
    </citation>
    <scope>NUCLEOTIDE SEQUENCE [LARGE SCALE GENOMIC DNA]</scope>
    <source>
        <strain evidence="2 3">JM2-8</strain>
    </source>
</reference>
<evidence type="ECO:0000313" key="2">
    <source>
        <dbReference type="EMBL" id="MDK3073939.1"/>
    </source>
</evidence>
<sequence length="116" mass="12026">MFRTAAATLLTLALAAPAAMAETATVSEPLAGASLQSSGTALSVYYTETTGDDFEIVAFYTDADAPRDPARLVLQLSDGERARITLPGAPEARFSIVRSGDMVQVTDEAGAQDSLG</sequence>
<dbReference type="RefSeq" id="WP_284485875.1">
    <property type="nucleotide sequence ID" value="NZ_JASNJE010000014.1"/>
</dbReference>
<evidence type="ECO:0000256" key="1">
    <source>
        <dbReference type="SAM" id="SignalP"/>
    </source>
</evidence>
<accession>A0ABT7FFL9</accession>
<name>A0ABT7FFL9_9RHOB</name>
<feature type="chain" id="PRO_5045604967" evidence="1">
    <location>
        <begin position="22"/>
        <end position="116"/>
    </location>
</feature>